<evidence type="ECO:0000313" key="2">
    <source>
        <dbReference type="Proteomes" id="UP000016630"/>
    </source>
</evidence>
<evidence type="ECO:0000313" key="1">
    <source>
        <dbReference type="EMBL" id="ERJ68509.1"/>
    </source>
</evidence>
<name>A0A0E2LSN0_PORGN</name>
<dbReference type="PATRIC" id="fig|1227271.3.peg.320"/>
<gene>
    <name evidence="1" type="ORF">HMPREF1555_00351</name>
</gene>
<organism evidence="1 2">
    <name type="scientific">Porphyromonas gingivalis F0570</name>
    <dbReference type="NCBI Taxonomy" id="1227271"/>
    <lineage>
        <taxon>Bacteria</taxon>
        <taxon>Pseudomonadati</taxon>
        <taxon>Bacteroidota</taxon>
        <taxon>Bacteroidia</taxon>
        <taxon>Bacteroidales</taxon>
        <taxon>Porphyromonadaceae</taxon>
        <taxon>Porphyromonas</taxon>
    </lineage>
</organism>
<dbReference type="HOGENOM" id="CLU_3139038_0_0_10"/>
<proteinExistence type="predicted"/>
<protein>
    <submittedName>
        <fullName evidence="1">Uncharacterized protein</fullName>
    </submittedName>
</protein>
<sequence>MIVLEALRRKLYRFPNSLLDIDTQAENHGQTKVYSLALSKYIVWFDQSI</sequence>
<dbReference type="EMBL" id="AWUW01000021">
    <property type="protein sequence ID" value="ERJ68509.1"/>
    <property type="molecule type" value="Genomic_DNA"/>
</dbReference>
<reference evidence="1 2" key="1">
    <citation type="submission" date="2013-06" db="EMBL/GenBank/DDBJ databases">
        <authorList>
            <person name="Weinstock G."/>
            <person name="Sodergren E."/>
            <person name="Lobos E.A."/>
            <person name="Fulton L."/>
            <person name="Fulton R."/>
            <person name="Courtney L."/>
            <person name="Fronick C."/>
            <person name="O'Laughlin M."/>
            <person name="Godfrey J."/>
            <person name="Wilson R.M."/>
            <person name="Miner T."/>
            <person name="Farmer C."/>
            <person name="Delehaunty K."/>
            <person name="Cordes M."/>
            <person name="Minx P."/>
            <person name="Tomlinson C."/>
            <person name="Chen J."/>
            <person name="Wollam A."/>
            <person name="Pepin K.H."/>
            <person name="Bhonagiri V."/>
            <person name="Zhang X."/>
            <person name="Warren W."/>
            <person name="Mitreva M."/>
            <person name="Mardis E.R."/>
            <person name="Wilson R.K."/>
        </authorList>
    </citation>
    <scope>NUCLEOTIDE SEQUENCE [LARGE SCALE GENOMIC DNA]</scope>
    <source>
        <strain evidence="1 2">F0570</strain>
    </source>
</reference>
<dbReference type="AlphaFoldDB" id="A0A0E2LSN0"/>
<comment type="caution">
    <text evidence="1">The sequence shown here is derived from an EMBL/GenBank/DDBJ whole genome shotgun (WGS) entry which is preliminary data.</text>
</comment>
<dbReference type="Proteomes" id="UP000016630">
    <property type="component" value="Unassembled WGS sequence"/>
</dbReference>
<accession>A0A0E2LSN0</accession>